<evidence type="ECO:0000256" key="8">
    <source>
        <dbReference type="ARBA" id="ARBA00022490"/>
    </source>
</evidence>
<organism evidence="18 19">
    <name type="scientific">Coilia grayii</name>
    <name type="common">Gray's grenadier anchovy</name>
    <dbReference type="NCBI Taxonomy" id="363190"/>
    <lineage>
        <taxon>Eukaryota</taxon>
        <taxon>Metazoa</taxon>
        <taxon>Chordata</taxon>
        <taxon>Craniata</taxon>
        <taxon>Vertebrata</taxon>
        <taxon>Euteleostomi</taxon>
        <taxon>Actinopterygii</taxon>
        <taxon>Neopterygii</taxon>
        <taxon>Teleostei</taxon>
        <taxon>Clupei</taxon>
        <taxon>Clupeiformes</taxon>
        <taxon>Clupeoidei</taxon>
        <taxon>Engraulidae</taxon>
        <taxon>Coilinae</taxon>
        <taxon>Coilia</taxon>
    </lineage>
</organism>
<evidence type="ECO:0000256" key="12">
    <source>
        <dbReference type="ARBA" id="ARBA00023242"/>
    </source>
</evidence>
<comment type="function">
    <text evidence="13">Involved in the ubiquitination and subsequent proteasomal degradation via the von Hippel-Lindau ubiquitination complex. Seems to act as a target recruitment subunit in the E3 ubiquitin ligase complex and recruits hydroxylated hypoxia-inducible factor (HIF) under normoxic conditions. Involved in transcriptional repression through interaction with HIF1A, HIF1AN and histone deacetylases. Ubiquitinates, in an oxygen-responsive manner, ADRB2. Acts as a negative regulator of mTORC1 by promoting ubiquitination and degradation of RPTOR.</text>
</comment>
<reference evidence="18 19" key="1">
    <citation type="submission" date="2024-09" db="EMBL/GenBank/DDBJ databases">
        <title>A chromosome-level genome assembly of Gray's grenadier anchovy, Coilia grayii.</title>
        <authorList>
            <person name="Fu Z."/>
        </authorList>
    </citation>
    <scope>NUCLEOTIDE SEQUENCE [LARGE SCALE GENOMIC DNA]</scope>
    <source>
        <strain evidence="18">G4</strain>
        <tissue evidence="18">Muscle</tissue>
    </source>
</reference>
<comment type="similarity">
    <text evidence="6">Belongs to the VHL family.</text>
</comment>
<evidence type="ECO:0000256" key="5">
    <source>
        <dbReference type="ARBA" id="ARBA00004906"/>
    </source>
</evidence>
<dbReference type="GO" id="GO:0001666">
    <property type="term" value="P:response to hypoxia"/>
    <property type="evidence" value="ECO:0007669"/>
    <property type="project" value="UniProtKB-ARBA"/>
</dbReference>
<name>A0ABD1KSR0_9TELE</name>
<dbReference type="Proteomes" id="UP001591681">
    <property type="component" value="Unassembled WGS sequence"/>
</dbReference>
<dbReference type="GO" id="GO:0005886">
    <property type="term" value="C:plasma membrane"/>
    <property type="evidence" value="ECO:0007669"/>
    <property type="project" value="UniProtKB-SubCell"/>
</dbReference>
<comment type="pathway">
    <text evidence="5">Protein modification; protein ubiquitination.</text>
</comment>
<evidence type="ECO:0000256" key="4">
    <source>
        <dbReference type="ARBA" id="ARBA00004496"/>
    </source>
</evidence>
<evidence type="ECO:0000256" key="11">
    <source>
        <dbReference type="ARBA" id="ARBA00023136"/>
    </source>
</evidence>
<dbReference type="InterPro" id="IPR024053">
    <property type="entry name" value="VHL_beta_dom"/>
</dbReference>
<dbReference type="FunFam" id="1.10.750.10:FF:000001">
    <property type="entry name" value="von Hippel-Lindau disease tumor suppressor"/>
    <property type="match status" value="1"/>
</dbReference>
<comment type="subcellular location">
    <subcellularLocation>
        <location evidence="2">Cell membrane</location>
        <topology evidence="2">Peripheral membrane protein</topology>
    </subcellularLocation>
    <subcellularLocation>
        <location evidence="4">Cytoplasm</location>
    </subcellularLocation>
    <subcellularLocation>
        <location evidence="3">Endoplasmic reticulum</location>
    </subcellularLocation>
    <subcellularLocation>
        <location evidence="1">Nucleus</location>
    </subcellularLocation>
</comment>
<keyword evidence="12" id="KW-0539">Nucleus</keyword>
<dbReference type="GO" id="GO:0005634">
    <property type="term" value="C:nucleus"/>
    <property type="evidence" value="ECO:0007669"/>
    <property type="project" value="UniProtKB-SubCell"/>
</dbReference>
<keyword evidence="9" id="KW-0833">Ubl conjugation pathway</keyword>
<proteinExistence type="inferred from homology"/>
<feature type="domain" description="von Hippel-Lindau disease tumour suppressor beta" evidence="16">
    <location>
        <begin position="8"/>
        <end position="84"/>
    </location>
</feature>
<protein>
    <recommendedName>
        <fullName evidence="14">von Hippel-Lindau disease tumor suppressor</fullName>
    </recommendedName>
    <alternativeName>
        <fullName evidence="15">pVHL</fullName>
    </alternativeName>
</protein>
<evidence type="ECO:0000256" key="6">
    <source>
        <dbReference type="ARBA" id="ARBA00010057"/>
    </source>
</evidence>
<dbReference type="InterPro" id="IPR037139">
    <property type="entry name" value="VHL_alpha_dom_sf"/>
</dbReference>
<dbReference type="AlphaFoldDB" id="A0ABD1KSR0"/>
<keyword evidence="10" id="KW-0256">Endoplasmic reticulum</keyword>
<dbReference type="InterPro" id="IPR037140">
    <property type="entry name" value="VHL_beta_dom_sf"/>
</dbReference>
<evidence type="ECO:0000256" key="2">
    <source>
        <dbReference type="ARBA" id="ARBA00004202"/>
    </source>
</evidence>
<dbReference type="CDD" id="cd05468">
    <property type="entry name" value="pVHL"/>
    <property type="match status" value="1"/>
</dbReference>
<dbReference type="GO" id="GO:0005783">
    <property type="term" value="C:endoplasmic reticulum"/>
    <property type="evidence" value="ECO:0007669"/>
    <property type="project" value="UniProtKB-SubCell"/>
</dbReference>
<dbReference type="Pfam" id="PF17211">
    <property type="entry name" value="VHL_C"/>
    <property type="match status" value="1"/>
</dbReference>
<evidence type="ECO:0000259" key="17">
    <source>
        <dbReference type="Pfam" id="PF17211"/>
    </source>
</evidence>
<keyword evidence="7" id="KW-1003">Cell membrane</keyword>
<evidence type="ECO:0000256" key="1">
    <source>
        <dbReference type="ARBA" id="ARBA00004123"/>
    </source>
</evidence>
<evidence type="ECO:0000313" key="18">
    <source>
        <dbReference type="EMBL" id="KAL2102206.1"/>
    </source>
</evidence>
<evidence type="ECO:0000256" key="9">
    <source>
        <dbReference type="ARBA" id="ARBA00022786"/>
    </source>
</evidence>
<evidence type="ECO:0000256" key="3">
    <source>
        <dbReference type="ARBA" id="ARBA00004240"/>
    </source>
</evidence>
<dbReference type="GO" id="GO:0010468">
    <property type="term" value="P:regulation of gene expression"/>
    <property type="evidence" value="ECO:0007669"/>
    <property type="project" value="UniProtKB-ARBA"/>
</dbReference>
<dbReference type="FunFam" id="2.60.40.780:FF:000001">
    <property type="entry name" value="von Hippel-Lindau disease tumor suppressor"/>
    <property type="match status" value="1"/>
</dbReference>
<accession>A0ABD1KSR0</accession>
<evidence type="ECO:0000256" key="7">
    <source>
        <dbReference type="ARBA" id="ARBA00022475"/>
    </source>
</evidence>
<comment type="caution">
    <text evidence="18">The sequence shown here is derived from an EMBL/GenBank/DDBJ whole genome shotgun (WGS) entry which is preliminary data.</text>
</comment>
<sequence>MGTDTKPLRSLNSDIPSYVTFVNRTSRLATAWWLDFSGHPVSYGDIQPNGELKMNTYQTHPWVFRATENGAALTANQQEVFYPPLTEYQEYISVNIRAPVYSLRECCLMVVRSLVKSQQDLNTLDIPQTLKQDLLEPSTLWEELNLLNFNTP</sequence>
<evidence type="ECO:0000313" key="19">
    <source>
        <dbReference type="Proteomes" id="UP001591681"/>
    </source>
</evidence>
<dbReference type="InterPro" id="IPR036208">
    <property type="entry name" value="VHL_sf"/>
</dbReference>
<dbReference type="Gene3D" id="2.60.40.780">
    <property type="entry name" value="von Hippel-Lindau disease tumour suppressor, beta domain"/>
    <property type="match status" value="1"/>
</dbReference>
<dbReference type="Gene3D" id="1.10.750.10">
    <property type="entry name" value="von Hippel-Lindau disease tumour suppressor, alpha domain"/>
    <property type="match status" value="1"/>
</dbReference>
<keyword evidence="11" id="KW-0472">Membrane</keyword>
<keyword evidence="19" id="KW-1185">Reference proteome</keyword>
<dbReference type="Pfam" id="PF01847">
    <property type="entry name" value="VHL"/>
    <property type="match status" value="1"/>
</dbReference>
<evidence type="ECO:0000256" key="14">
    <source>
        <dbReference type="ARBA" id="ARBA00072532"/>
    </source>
</evidence>
<feature type="domain" description="von Hippel-Lindau disease tumour suppressor alpha" evidence="17">
    <location>
        <begin position="101"/>
        <end position="136"/>
    </location>
</feature>
<dbReference type="EMBL" id="JBHFQA010000002">
    <property type="protein sequence ID" value="KAL2102206.1"/>
    <property type="molecule type" value="Genomic_DNA"/>
</dbReference>
<dbReference type="InterPro" id="IPR024048">
    <property type="entry name" value="VHL_alpha_dom"/>
</dbReference>
<dbReference type="SUPFAM" id="SSF49468">
    <property type="entry name" value="VHL"/>
    <property type="match status" value="1"/>
</dbReference>
<evidence type="ECO:0000256" key="10">
    <source>
        <dbReference type="ARBA" id="ARBA00022824"/>
    </source>
</evidence>
<keyword evidence="8" id="KW-0963">Cytoplasm</keyword>
<gene>
    <name evidence="18" type="ORF">ACEWY4_001374</name>
</gene>
<evidence type="ECO:0000259" key="16">
    <source>
        <dbReference type="Pfam" id="PF01847"/>
    </source>
</evidence>
<dbReference type="InterPro" id="IPR022772">
    <property type="entry name" value="VHL_tumour_suppress_b/a_dom"/>
</dbReference>
<evidence type="ECO:0000256" key="15">
    <source>
        <dbReference type="ARBA" id="ARBA00080646"/>
    </source>
</evidence>
<evidence type="ECO:0000256" key="13">
    <source>
        <dbReference type="ARBA" id="ARBA00059036"/>
    </source>
</evidence>